<evidence type="ECO:0000313" key="5">
    <source>
        <dbReference type="Proteomes" id="UP000606008"/>
    </source>
</evidence>
<dbReference type="PANTHER" id="PTHR35089:SF1">
    <property type="entry name" value="CHAPERONE PROTEIN SKP"/>
    <property type="match status" value="1"/>
</dbReference>
<reference evidence="5" key="1">
    <citation type="submission" date="2019-09" db="EMBL/GenBank/DDBJ databases">
        <authorList>
            <person name="Jung D.-H."/>
        </authorList>
    </citation>
    <scope>NUCLEOTIDE SEQUENCE [LARGE SCALE GENOMIC DNA]</scope>
    <source>
        <strain evidence="5">JA-25</strain>
    </source>
</reference>
<dbReference type="InterPro" id="IPR005632">
    <property type="entry name" value="Chaperone_Skp"/>
</dbReference>
<sequence length="199" mass="22784">MKNASLAINVVLVIAVAVLYYLHFKEHKLGADVKETPKLVEGRKLVYVNIDSLAANYEYFKDTRKVLESKQYQLENDIQTRGRSLQNEVAFFQQRAQTMTQEQGRAAQASLEKKNQDLMAYRERAAQGLALEKAQKDDELYNQIFDYLKKVNSQNKYEMVLGYQKGGNILFADGGSDATKRIIDGLNKEYKEKQTATKK</sequence>
<dbReference type="RefSeq" id="WP_166691737.1">
    <property type="nucleotide sequence ID" value="NZ_WAEL01000003.1"/>
</dbReference>
<reference evidence="5" key="2">
    <citation type="submission" date="2023-07" db="EMBL/GenBank/DDBJ databases">
        <authorList>
            <person name="Jung D.-H."/>
        </authorList>
    </citation>
    <scope>NUCLEOTIDE SEQUENCE [LARGE SCALE GENOMIC DNA]</scope>
    <source>
        <strain evidence="5">JA-25</strain>
    </source>
</reference>
<keyword evidence="5" id="KW-1185">Reference proteome</keyword>
<keyword evidence="3" id="KW-0472">Membrane</keyword>
<organism evidence="4 5">
    <name type="scientific">Fibrivirga algicola</name>
    <dbReference type="NCBI Taxonomy" id="2950420"/>
    <lineage>
        <taxon>Bacteria</taxon>
        <taxon>Pseudomonadati</taxon>
        <taxon>Bacteroidota</taxon>
        <taxon>Cytophagia</taxon>
        <taxon>Cytophagales</taxon>
        <taxon>Spirosomataceae</taxon>
        <taxon>Fibrivirga</taxon>
    </lineage>
</organism>
<name>A0ABX0QGQ3_9BACT</name>
<dbReference type="SUPFAM" id="SSF111384">
    <property type="entry name" value="OmpH-like"/>
    <property type="match status" value="1"/>
</dbReference>
<dbReference type="SMART" id="SM00935">
    <property type="entry name" value="OmpH"/>
    <property type="match status" value="1"/>
</dbReference>
<evidence type="ECO:0000256" key="2">
    <source>
        <dbReference type="ARBA" id="ARBA00022729"/>
    </source>
</evidence>
<gene>
    <name evidence="4" type="ORF">F7231_09550</name>
</gene>
<keyword evidence="3" id="KW-1133">Transmembrane helix</keyword>
<dbReference type="PANTHER" id="PTHR35089">
    <property type="entry name" value="CHAPERONE PROTEIN SKP"/>
    <property type="match status" value="1"/>
</dbReference>
<feature type="transmembrane region" description="Helical" evidence="3">
    <location>
        <begin position="6"/>
        <end position="24"/>
    </location>
</feature>
<protein>
    <submittedName>
        <fullName evidence="4">OmpH family outer membrane protein</fullName>
    </submittedName>
</protein>
<evidence type="ECO:0000313" key="4">
    <source>
        <dbReference type="EMBL" id="NID10416.1"/>
    </source>
</evidence>
<dbReference type="EMBL" id="WAEL01000003">
    <property type="protein sequence ID" value="NID10416.1"/>
    <property type="molecule type" value="Genomic_DNA"/>
</dbReference>
<keyword evidence="3" id="KW-0812">Transmembrane</keyword>
<proteinExistence type="inferred from homology"/>
<dbReference type="InterPro" id="IPR024930">
    <property type="entry name" value="Skp_dom_sf"/>
</dbReference>
<accession>A0ABX0QGQ3</accession>
<dbReference type="Proteomes" id="UP000606008">
    <property type="component" value="Unassembled WGS sequence"/>
</dbReference>
<evidence type="ECO:0000256" key="1">
    <source>
        <dbReference type="ARBA" id="ARBA00009091"/>
    </source>
</evidence>
<comment type="similarity">
    <text evidence="1">Belongs to the Skp family.</text>
</comment>
<dbReference type="Pfam" id="PF03938">
    <property type="entry name" value="OmpH"/>
    <property type="match status" value="1"/>
</dbReference>
<comment type="caution">
    <text evidence="4">The sequence shown here is derived from an EMBL/GenBank/DDBJ whole genome shotgun (WGS) entry which is preliminary data.</text>
</comment>
<evidence type="ECO:0000256" key="3">
    <source>
        <dbReference type="SAM" id="Phobius"/>
    </source>
</evidence>
<keyword evidence="2" id="KW-0732">Signal</keyword>
<dbReference type="Gene3D" id="3.30.910.20">
    <property type="entry name" value="Skp domain"/>
    <property type="match status" value="1"/>
</dbReference>